<dbReference type="SUPFAM" id="SSF52949">
    <property type="entry name" value="Macro domain-like"/>
    <property type="match status" value="1"/>
</dbReference>
<dbReference type="Pfam" id="PF01661">
    <property type="entry name" value="Macro"/>
    <property type="match status" value="1"/>
</dbReference>
<evidence type="ECO:0000259" key="1">
    <source>
        <dbReference type="PROSITE" id="PS51154"/>
    </source>
</evidence>
<dbReference type="EMBL" id="JASCTH010000010">
    <property type="protein sequence ID" value="MDI6100267.1"/>
    <property type="molecule type" value="Genomic_DNA"/>
</dbReference>
<proteinExistence type="predicted"/>
<dbReference type="InterPro" id="IPR002589">
    <property type="entry name" value="Macro_dom"/>
</dbReference>
<dbReference type="Proteomes" id="UP001241758">
    <property type="component" value="Unassembled WGS sequence"/>
</dbReference>
<keyword evidence="3" id="KW-1185">Reference proteome</keyword>
<organism evidence="2 3">
    <name type="scientific">Actinoplanes sandaracinus</name>
    <dbReference type="NCBI Taxonomy" id="3045177"/>
    <lineage>
        <taxon>Bacteria</taxon>
        <taxon>Bacillati</taxon>
        <taxon>Actinomycetota</taxon>
        <taxon>Actinomycetes</taxon>
        <taxon>Micromonosporales</taxon>
        <taxon>Micromonosporaceae</taxon>
        <taxon>Actinoplanes</taxon>
    </lineage>
</organism>
<gene>
    <name evidence="2" type="ORF">QLQ12_16805</name>
</gene>
<evidence type="ECO:0000313" key="2">
    <source>
        <dbReference type="EMBL" id="MDI6100267.1"/>
    </source>
</evidence>
<protein>
    <submittedName>
        <fullName evidence="2">Macro domain-containing protein</fullName>
    </submittedName>
</protein>
<reference evidence="2 3" key="1">
    <citation type="submission" date="2023-05" db="EMBL/GenBank/DDBJ databases">
        <title>Actinoplanes sp. NEAU-A12 genome sequencing.</title>
        <authorList>
            <person name="Wang Z.-S."/>
        </authorList>
    </citation>
    <scope>NUCLEOTIDE SEQUENCE [LARGE SCALE GENOMIC DNA]</scope>
    <source>
        <strain evidence="2 3">NEAU-A12</strain>
    </source>
</reference>
<dbReference type="InterPro" id="IPR043472">
    <property type="entry name" value="Macro_dom-like"/>
</dbReference>
<dbReference type="RefSeq" id="WP_282760951.1">
    <property type="nucleotide sequence ID" value="NZ_JASCTH010000010.1"/>
</dbReference>
<accession>A0ABT6WKL7</accession>
<feature type="domain" description="Macro" evidence="1">
    <location>
        <begin position="136"/>
        <end position="346"/>
    </location>
</feature>
<comment type="caution">
    <text evidence="2">The sequence shown here is derived from an EMBL/GenBank/DDBJ whole genome shotgun (WGS) entry which is preliminary data.</text>
</comment>
<dbReference type="Gene3D" id="3.40.220.10">
    <property type="entry name" value="Leucine Aminopeptidase, subunit E, domain 1"/>
    <property type="match status" value="1"/>
</dbReference>
<name>A0ABT6WKL7_9ACTN</name>
<dbReference type="PROSITE" id="PS51154">
    <property type="entry name" value="MACRO"/>
    <property type="match status" value="1"/>
</dbReference>
<evidence type="ECO:0000313" key="3">
    <source>
        <dbReference type="Proteomes" id="UP001241758"/>
    </source>
</evidence>
<sequence>MTLGVSDSDPGSALRDFCGMLRDLRKTAGGPTVESLDADRSFPLRRAHIYATLAGKIAKPPGWRFVEAFVRKCVAHAAANGVELDISGDLKEWEREYKKLTQLWERFAREQHSVDSFADRHGKARAQVLTVQDTTCYVVRSGDGTVRRVGVITGDIRQVRCANVWVNSENTEMEMARVHEFSISAIVRYEGARHDGRGRVAEDVIADELAAKVLGHRPVEPGSVLVTDAGELRRRNGVRYVIHVAAVHGEPGSGFHPMREIGRCVTNALSAAEHVEMPGDEPITVLFPLLGTGGAGGDVFRTAAILIHAARNYLRAAPTTRIATVLFLAYSDRDLRACQNALRSAGLRSES</sequence>